<evidence type="ECO:0000313" key="1">
    <source>
        <dbReference type="EMBL" id="QHU07995.1"/>
    </source>
</evidence>
<dbReference type="AlphaFoldDB" id="A0A6C0JQF7"/>
<organism evidence="1">
    <name type="scientific">viral metagenome</name>
    <dbReference type="NCBI Taxonomy" id="1070528"/>
    <lineage>
        <taxon>unclassified sequences</taxon>
        <taxon>metagenomes</taxon>
        <taxon>organismal metagenomes</taxon>
    </lineage>
</organism>
<evidence type="ECO:0008006" key="2">
    <source>
        <dbReference type="Google" id="ProtNLM"/>
    </source>
</evidence>
<reference evidence="1" key="1">
    <citation type="journal article" date="2020" name="Nature">
        <title>Giant virus diversity and host interactions through global metagenomics.</title>
        <authorList>
            <person name="Schulz F."/>
            <person name="Roux S."/>
            <person name="Paez-Espino D."/>
            <person name="Jungbluth S."/>
            <person name="Walsh D.A."/>
            <person name="Denef V.J."/>
            <person name="McMahon K.D."/>
            <person name="Konstantinidis K.T."/>
            <person name="Eloe-Fadrosh E.A."/>
            <person name="Kyrpides N.C."/>
            <person name="Woyke T."/>
        </authorList>
    </citation>
    <scope>NUCLEOTIDE SEQUENCE</scope>
    <source>
        <strain evidence="1">GVMAG-S-1062768-28</strain>
    </source>
</reference>
<protein>
    <recommendedName>
        <fullName evidence="2">WGR domain-containing protein</fullName>
    </recommendedName>
</protein>
<accession>A0A6C0JQF7</accession>
<proteinExistence type="predicted"/>
<name>A0A6C0JQF7_9ZZZZ</name>
<dbReference type="EMBL" id="MN740694">
    <property type="protein sequence ID" value="QHU07995.1"/>
    <property type="molecule type" value="Genomic_DNA"/>
</dbReference>
<sequence length="104" mass="12299">MNTKKLKICLENKNINKMFEFMWSITKHIGGFYTVYRKWDNNVSIGSGYSEPLRSLEEAKKLSQEIMDPKTTKTSPFSRNPHTIQIYYMPFWGKQQLVETIKSQ</sequence>